<dbReference type="Gene3D" id="3.10.105.10">
    <property type="entry name" value="Dipeptide-binding Protein, Domain 3"/>
    <property type="match status" value="1"/>
</dbReference>
<protein>
    <submittedName>
        <fullName evidence="4">Peptide/nickel transport system substrate-binding protein</fullName>
    </submittedName>
</protein>
<dbReference type="InterPro" id="IPR039424">
    <property type="entry name" value="SBP_5"/>
</dbReference>
<dbReference type="CDD" id="cd08516">
    <property type="entry name" value="PBP2_NikA_DppA_OppA_like_11"/>
    <property type="match status" value="1"/>
</dbReference>
<sequence>MSMSASRRAVLAGSAAAGMLPFLRMPGARAQTGGVLRFALSSFPPSIQPWQNTGTAAATIKLMIYRGLTSYGPDGALRGELAESWSPIGTQGWEFKLRDARFQNGEKVTSADVKWTIEQIAAERSTAYFRAEMQGVERVETPDDLTVRIFLKEPVATLPIWMASYHLPIISRNSPRGTFVGAGPFMIRAQERGTSIDLEPFRGYFRPGLPKLRGIRAVAYADENLRVAALRSGDVDLIEYVPWQSFDAIAADQRLSLDAVDGAFMFLVFNGSRAPFNDHRVRRAVAHAIRRDELVRAAFFGRGSPLMQLPVPESSPFYNAEFKEGWKYDPALSRRLLAEAGHPNGISCNLLSTAQYGMHKDTAEVVQQHLAAVGIRAELNMPDWATRVSIGNRGQFDMAVMGTAADSNDPDGIANFVDGSLSPSYVRSFGLRIDRITQLLNQGRAEFDTAKRRDIYREMERIAIDQAPIVGLTWRSQGYAMRRQVTGFKNMPGALTFYSGLTFETAEIA</sequence>
<accession>A0A1I4CI51</accession>
<comment type="similarity">
    <text evidence="2">Belongs to the bacterial solute-binding protein 5 family.</text>
</comment>
<evidence type="ECO:0000256" key="2">
    <source>
        <dbReference type="ARBA" id="ARBA00005695"/>
    </source>
</evidence>
<reference evidence="4 5" key="1">
    <citation type="submission" date="2016-10" db="EMBL/GenBank/DDBJ databases">
        <authorList>
            <person name="de Groot N.N."/>
        </authorList>
    </citation>
    <scope>NUCLEOTIDE SEQUENCE [LARGE SCALE GENOMIC DNA]</scope>
    <source>
        <strain evidence="4 5">DSM 19981</strain>
    </source>
</reference>
<evidence type="ECO:0000259" key="3">
    <source>
        <dbReference type="Pfam" id="PF00496"/>
    </source>
</evidence>
<dbReference type="Pfam" id="PF00496">
    <property type="entry name" value="SBP_bac_5"/>
    <property type="match status" value="1"/>
</dbReference>
<organism evidence="4 5">
    <name type="scientific">Falsiroseomonas stagni DSM 19981</name>
    <dbReference type="NCBI Taxonomy" id="1123062"/>
    <lineage>
        <taxon>Bacteria</taxon>
        <taxon>Pseudomonadati</taxon>
        <taxon>Pseudomonadota</taxon>
        <taxon>Alphaproteobacteria</taxon>
        <taxon>Acetobacterales</taxon>
        <taxon>Roseomonadaceae</taxon>
        <taxon>Falsiroseomonas</taxon>
    </lineage>
</organism>
<dbReference type="GO" id="GO:0015833">
    <property type="term" value="P:peptide transport"/>
    <property type="evidence" value="ECO:0007669"/>
    <property type="project" value="TreeGrafter"/>
</dbReference>
<proteinExistence type="inferred from homology"/>
<comment type="subcellular location">
    <subcellularLocation>
        <location evidence="1">Periplasm</location>
    </subcellularLocation>
</comment>
<dbReference type="InterPro" id="IPR000914">
    <property type="entry name" value="SBP_5_dom"/>
</dbReference>
<dbReference type="PIRSF" id="PIRSF002741">
    <property type="entry name" value="MppA"/>
    <property type="match status" value="1"/>
</dbReference>
<dbReference type="SUPFAM" id="SSF53850">
    <property type="entry name" value="Periplasmic binding protein-like II"/>
    <property type="match status" value="1"/>
</dbReference>
<dbReference type="GO" id="GO:0030288">
    <property type="term" value="C:outer membrane-bounded periplasmic space"/>
    <property type="evidence" value="ECO:0007669"/>
    <property type="project" value="UniProtKB-ARBA"/>
</dbReference>
<dbReference type="InterPro" id="IPR030678">
    <property type="entry name" value="Peptide/Ni-bd"/>
</dbReference>
<dbReference type="Gene3D" id="3.40.190.10">
    <property type="entry name" value="Periplasmic binding protein-like II"/>
    <property type="match status" value="1"/>
</dbReference>
<dbReference type="InterPro" id="IPR006311">
    <property type="entry name" value="TAT_signal"/>
</dbReference>
<dbReference type="PROSITE" id="PS51318">
    <property type="entry name" value="TAT"/>
    <property type="match status" value="1"/>
</dbReference>
<keyword evidence="5" id="KW-1185">Reference proteome</keyword>
<evidence type="ECO:0000256" key="1">
    <source>
        <dbReference type="ARBA" id="ARBA00004418"/>
    </source>
</evidence>
<evidence type="ECO:0000313" key="5">
    <source>
        <dbReference type="Proteomes" id="UP000199473"/>
    </source>
</evidence>
<dbReference type="Gene3D" id="3.90.76.10">
    <property type="entry name" value="Dipeptide-binding Protein, Domain 1"/>
    <property type="match status" value="1"/>
</dbReference>
<feature type="domain" description="Solute-binding protein family 5" evidence="3">
    <location>
        <begin position="78"/>
        <end position="415"/>
    </location>
</feature>
<dbReference type="PANTHER" id="PTHR30290">
    <property type="entry name" value="PERIPLASMIC BINDING COMPONENT OF ABC TRANSPORTER"/>
    <property type="match status" value="1"/>
</dbReference>
<dbReference type="RefSeq" id="WP_092961434.1">
    <property type="nucleotide sequence ID" value="NZ_FOSQ01000007.1"/>
</dbReference>
<name>A0A1I4CI51_9PROT</name>
<evidence type="ECO:0000313" key="4">
    <source>
        <dbReference type="EMBL" id="SFK80423.1"/>
    </source>
</evidence>
<dbReference type="GO" id="GO:1904680">
    <property type="term" value="F:peptide transmembrane transporter activity"/>
    <property type="evidence" value="ECO:0007669"/>
    <property type="project" value="TreeGrafter"/>
</dbReference>
<dbReference type="AlphaFoldDB" id="A0A1I4CI51"/>
<dbReference type="GO" id="GO:0043190">
    <property type="term" value="C:ATP-binding cassette (ABC) transporter complex"/>
    <property type="evidence" value="ECO:0007669"/>
    <property type="project" value="InterPro"/>
</dbReference>
<gene>
    <name evidence="4" type="ORF">SAMN02745775_107256</name>
</gene>
<dbReference type="Proteomes" id="UP000199473">
    <property type="component" value="Unassembled WGS sequence"/>
</dbReference>
<dbReference type="OrthoDB" id="9803988at2"/>
<dbReference type="STRING" id="1123062.SAMN02745775_107256"/>
<dbReference type="EMBL" id="FOSQ01000007">
    <property type="protein sequence ID" value="SFK80423.1"/>
    <property type="molecule type" value="Genomic_DNA"/>
</dbReference>